<dbReference type="AlphaFoldDB" id="A0A0H3A6Y7"/>
<protein>
    <submittedName>
        <fullName evidence="1">Uncharacterized protein</fullName>
    </submittedName>
</protein>
<dbReference type="HOGENOM" id="CLU_2648538_0_0_7"/>
<evidence type="ECO:0000313" key="1">
    <source>
        <dbReference type="EMBL" id="ABM28245.1"/>
    </source>
</evidence>
<name>A0A0H3A6Y7_NITV4</name>
<accession>A0A0H3A6Y7</accession>
<organism evidence="1 2">
    <name type="scientific">Nitratidesulfovibrio vulgaris (strain DP4)</name>
    <name type="common">Desulfovibrio vulgaris</name>
    <dbReference type="NCBI Taxonomy" id="391774"/>
    <lineage>
        <taxon>Bacteria</taxon>
        <taxon>Pseudomonadati</taxon>
        <taxon>Thermodesulfobacteriota</taxon>
        <taxon>Desulfovibrionia</taxon>
        <taxon>Desulfovibrionales</taxon>
        <taxon>Desulfovibrionaceae</taxon>
        <taxon>Nitratidesulfovibrio</taxon>
    </lineage>
</organism>
<dbReference type="KEGG" id="dvl:Dvul_1225"/>
<evidence type="ECO:0000313" key="2">
    <source>
        <dbReference type="Proteomes" id="UP000009173"/>
    </source>
</evidence>
<sequence length="77" mass="8500">MAYIYSDISTFSGRAMLTELIGRELSSGGGLTVADEIISLYLLSLRVAEQYPNRVQTVVRPRAVPEILRGLFTNLPV</sequence>
<reference evidence="2" key="1">
    <citation type="journal article" date="2009" name="Environ. Microbiol.">
        <title>Contribution of mobile genetic elements to Desulfovibrio vulgaris genome plasticity.</title>
        <authorList>
            <person name="Walker C.B."/>
            <person name="Stolyar S."/>
            <person name="Chivian D."/>
            <person name="Pinel N."/>
            <person name="Gabster J.A."/>
            <person name="Dehal P.S."/>
            <person name="He Z."/>
            <person name="Yang Z.K."/>
            <person name="Yen H.C."/>
            <person name="Zhou J."/>
            <person name="Wall J.D."/>
            <person name="Hazen T.C."/>
            <person name="Arkin A.P."/>
            <person name="Stahl D.A."/>
        </authorList>
    </citation>
    <scope>NUCLEOTIDE SEQUENCE [LARGE SCALE GENOMIC DNA]</scope>
    <source>
        <strain evidence="2">DP4</strain>
    </source>
</reference>
<dbReference type="RefSeq" id="WP_010939229.1">
    <property type="nucleotide sequence ID" value="NC_008751.1"/>
</dbReference>
<proteinExistence type="predicted"/>
<dbReference type="EMBL" id="CP000527">
    <property type="protein sequence ID" value="ABM28245.1"/>
    <property type="molecule type" value="Genomic_DNA"/>
</dbReference>
<gene>
    <name evidence="1" type="ordered locus">Dvul_1225</name>
</gene>
<dbReference type="Proteomes" id="UP000009173">
    <property type="component" value="Chromosome"/>
</dbReference>